<evidence type="ECO:0000313" key="2">
    <source>
        <dbReference type="Proteomes" id="UP001565369"/>
    </source>
</evidence>
<accession>A0ABV4G7U3</accession>
<comment type="caution">
    <text evidence="1">The sequence shown here is derived from an EMBL/GenBank/DDBJ whole genome shotgun (WGS) entry which is preliminary data.</text>
</comment>
<reference evidence="1 2" key="1">
    <citation type="submission" date="2024-07" db="EMBL/GenBank/DDBJ databases">
        <title>Genomic Encyclopedia of Type Strains, Phase V (KMG-V): Genome sequencing to study the core and pangenomes of soil and plant-associated prokaryotes.</title>
        <authorList>
            <person name="Whitman W."/>
        </authorList>
    </citation>
    <scope>NUCLEOTIDE SEQUENCE [LARGE SCALE GENOMIC DNA]</scope>
    <source>
        <strain evidence="1 2">USDA 152</strain>
    </source>
</reference>
<dbReference type="EMBL" id="JBGBZJ010000003">
    <property type="protein sequence ID" value="MEY9459557.1"/>
    <property type="molecule type" value="Genomic_DNA"/>
</dbReference>
<gene>
    <name evidence="1" type="ORF">ABIG07_008505</name>
</gene>
<proteinExistence type="predicted"/>
<dbReference type="Proteomes" id="UP001565369">
    <property type="component" value="Unassembled WGS sequence"/>
</dbReference>
<name>A0ABV4G7U3_9BRAD</name>
<sequence>MTVSRKRAPDSALVPRTQRSTKWCAAEPGPIHPHRAVPPLGPGSAQQRFALQRVRDTRPCNQVRFPDHLLALQLLLFLV</sequence>
<evidence type="ECO:0000313" key="1">
    <source>
        <dbReference type="EMBL" id="MEY9459557.1"/>
    </source>
</evidence>
<keyword evidence="2" id="KW-1185">Reference proteome</keyword>
<organism evidence="1 2">
    <name type="scientific">Bradyrhizobium ottawaense</name>
    <dbReference type="NCBI Taxonomy" id="931866"/>
    <lineage>
        <taxon>Bacteria</taxon>
        <taxon>Pseudomonadati</taxon>
        <taxon>Pseudomonadota</taxon>
        <taxon>Alphaproteobacteria</taxon>
        <taxon>Hyphomicrobiales</taxon>
        <taxon>Nitrobacteraceae</taxon>
        <taxon>Bradyrhizobium</taxon>
    </lineage>
</organism>
<protein>
    <submittedName>
        <fullName evidence="1">Uncharacterized protein</fullName>
    </submittedName>
</protein>